<proteinExistence type="predicted"/>
<feature type="region of interest" description="Disordered" evidence="1">
    <location>
        <begin position="453"/>
        <end position="482"/>
    </location>
</feature>
<dbReference type="AlphaFoldDB" id="A0A1D2JBA4"/>
<dbReference type="GO" id="GO:0006914">
    <property type="term" value="P:autophagy"/>
    <property type="evidence" value="ECO:0007669"/>
    <property type="project" value="InterPro"/>
</dbReference>
<protein>
    <recommendedName>
        <fullName evidence="4">BCAS3 domain-containing protein</fullName>
    </recommendedName>
</protein>
<dbReference type="PANTHER" id="PTHR13268">
    <property type="entry name" value="BREAST CARCINOMA AMPLIFIED SEQUENCE 3"/>
    <property type="match status" value="1"/>
</dbReference>
<dbReference type="InterPro" id="IPR045142">
    <property type="entry name" value="BCAS3-like"/>
</dbReference>
<feature type="region of interest" description="Disordered" evidence="1">
    <location>
        <begin position="1059"/>
        <end position="1135"/>
    </location>
</feature>
<feature type="region of interest" description="Disordered" evidence="1">
    <location>
        <begin position="760"/>
        <end position="786"/>
    </location>
</feature>
<feature type="compositionally biased region" description="Gly residues" evidence="1">
    <location>
        <begin position="1113"/>
        <end position="1128"/>
    </location>
</feature>
<feature type="region of interest" description="Disordered" evidence="1">
    <location>
        <begin position="99"/>
        <end position="202"/>
    </location>
</feature>
<dbReference type="VEuPathDB" id="FungiDB:PADG_07760"/>
<dbReference type="Gene3D" id="2.130.10.10">
    <property type="entry name" value="YVTN repeat-like/Quinoprotein amine dehydrogenase"/>
    <property type="match status" value="1"/>
</dbReference>
<dbReference type="InterPro" id="IPR036322">
    <property type="entry name" value="WD40_repeat_dom_sf"/>
</dbReference>
<evidence type="ECO:0000313" key="2">
    <source>
        <dbReference type="EMBL" id="ODH25733.1"/>
    </source>
</evidence>
<reference evidence="2 3" key="1">
    <citation type="submission" date="2016-06" db="EMBL/GenBank/DDBJ databases">
        <authorList>
            <person name="Kjaerup R.B."/>
            <person name="Dalgaard T.S."/>
            <person name="Juul-Madsen H.R."/>
        </authorList>
    </citation>
    <scope>NUCLEOTIDE SEQUENCE [LARGE SCALE GENOMIC DNA]</scope>
    <source>
        <strain evidence="2 3">Pb300</strain>
    </source>
</reference>
<accession>A0A1D2JBA4</accession>
<feature type="compositionally biased region" description="Basic and acidic residues" evidence="1">
    <location>
        <begin position="103"/>
        <end position="114"/>
    </location>
</feature>
<feature type="compositionally biased region" description="Low complexity" evidence="1">
    <location>
        <begin position="75"/>
        <end position="86"/>
    </location>
</feature>
<dbReference type="InterPro" id="IPR015943">
    <property type="entry name" value="WD40/YVTN_repeat-like_dom_sf"/>
</dbReference>
<sequence length="1150" mass="122196">MPPASTLSRRHKPPATKSPLSQQLGTQPEPPLSRQAKRKVGNAVGREDGAAKAETKEFPDDIMFLSPPTEPDDIPSQSQPAEQQQPNHVVSPVLDALNSLGGHDGHDTAHRTDSWAKSIPFGKSPPNDLIDGLSISESPPHLAAPGDKGGFSHSTSPASPPLGKYRPLRHGSGNGNGNGHANYAPSRYPSGDKHQRCSSSSHPMNQIPLPHLPQPHFYAAPDIEIPHFPSPNMRALGESGYTFCAFDSIANPHSTKTNKVGSNVVLVGRDGCLEILGMEGDKIKVVGKLDGLTGRVLDAKILTCASKIDPFASCRPLVAISIHGPALAPEDGGVSSSTSSDHVEIVPAVSTTQSKRGEHPHVQTRVQIYSLKTQEHITTLYLTKPVPYLDYFPGLPASASSPVGNLKIHASGNFLVIASGTSGEVFIYSVAPNSSPGAFQCLGKTWTSMKWKDTRRYSSSSNSTTDVDDYQSDASGPSANPETPIVSLSGRWLAVVAPSASHRVSLHGTIPSHLIQKKTYGLDSHTPPSRPSVTCSVDSGEGESLLNKVARGVTQELFKGARWIGDQSVQTWNSYWNKDGHSTQATNSRRPYPYDTQMGHNILPPTHAPDTQAGLAGEPDLVSIIDLKKLEESQDVRSSFPLPIATFQPPNGCSFLSFAPSGLMLLTSSKKGDIQHIWDLMQVKHCRSRAFISDDLTSSGVTSNPPALHVRQVVRYARLTTSRIVDVIWTAPTGEHLAIITKKGTVHVYDLPRSAFQWPPPRRVVPSKTNHKDPSTGDDHEEAAPSNPFSAAMKLVGGTTQPILAAVRGRAPSVGAAFSGGAGGLGLTAATGVRGGGKVVAAGLSKSMGAATGTVNTLRHVGENRLHLSGFSRDAVPARVTWLDNCSEDEPILAVIESGTFKAYRIRRSLADGKNKQSHSVIGSKVSEIRLPANVQVHSGPEQAQAQAQAQTLALPSIPIPVPVPTPVSVPAEPHVSGFWTLPSQTLMRRGSGKLKSQPLSQAEIEANAPYQPFHTDRRVNLFVYPPGHEEHASIQQSEPQAEPWVFGNTIPGIKLNLRASMHDGGDDDGGGRDGSAGGADGGGEIESMISLGNEGGDVEHVVITARRKRRGGMGSSGTAGGDDAGGGRAEEGGFFEDDCDVLDFARDRV</sequence>
<comment type="caution">
    <text evidence="2">The sequence shown here is derived from an EMBL/GenBank/DDBJ whole genome shotgun (WGS) entry which is preliminary data.</text>
</comment>
<dbReference type="SUPFAM" id="SSF50978">
    <property type="entry name" value="WD40 repeat-like"/>
    <property type="match status" value="1"/>
</dbReference>
<feature type="region of interest" description="Disordered" evidence="1">
    <location>
        <begin position="521"/>
        <end position="540"/>
    </location>
</feature>
<dbReference type="PANTHER" id="PTHR13268:SF0">
    <property type="entry name" value="BCAS3 MICROTUBULE ASSOCIATED CELL MIGRATION FACTOR"/>
    <property type="match status" value="1"/>
</dbReference>
<feature type="compositionally biased region" description="Gly residues" evidence="1">
    <location>
        <begin position="1073"/>
        <end position="1085"/>
    </location>
</feature>
<feature type="compositionally biased region" description="Basic and acidic residues" evidence="1">
    <location>
        <begin position="45"/>
        <end position="59"/>
    </location>
</feature>
<dbReference type="VEuPathDB" id="FungiDB:PABG_06206"/>
<dbReference type="Proteomes" id="UP000242814">
    <property type="component" value="Unassembled WGS sequence"/>
</dbReference>
<feature type="compositionally biased region" description="Polar residues" evidence="1">
    <location>
        <begin position="472"/>
        <end position="481"/>
    </location>
</feature>
<evidence type="ECO:0000313" key="3">
    <source>
        <dbReference type="Proteomes" id="UP000242814"/>
    </source>
</evidence>
<evidence type="ECO:0000256" key="1">
    <source>
        <dbReference type="SAM" id="MobiDB-lite"/>
    </source>
</evidence>
<name>A0A1D2JBA4_PARBR</name>
<dbReference type="EMBL" id="LZYO01000216">
    <property type="protein sequence ID" value="ODH25733.1"/>
    <property type="molecule type" value="Genomic_DNA"/>
</dbReference>
<dbReference type="GO" id="GO:0005737">
    <property type="term" value="C:cytoplasm"/>
    <property type="evidence" value="ECO:0007669"/>
    <property type="project" value="TreeGrafter"/>
</dbReference>
<feature type="region of interest" description="Disordered" evidence="1">
    <location>
        <begin position="1"/>
        <end position="86"/>
    </location>
</feature>
<dbReference type="GO" id="GO:0042594">
    <property type="term" value="P:response to starvation"/>
    <property type="evidence" value="ECO:0007669"/>
    <property type="project" value="TreeGrafter"/>
</dbReference>
<gene>
    <name evidence="2" type="ORF">ACO22_05107</name>
</gene>
<evidence type="ECO:0008006" key="4">
    <source>
        <dbReference type="Google" id="ProtNLM"/>
    </source>
</evidence>
<organism evidence="2 3">
    <name type="scientific">Paracoccidioides brasiliensis</name>
    <dbReference type="NCBI Taxonomy" id="121759"/>
    <lineage>
        <taxon>Eukaryota</taxon>
        <taxon>Fungi</taxon>
        <taxon>Dikarya</taxon>
        <taxon>Ascomycota</taxon>
        <taxon>Pezizomycotina</taxon>
        <taxon>Eurotiomycetes</taxon>
        <taxon>Eurotiomycetidae</taxon>
        <taxon>Onygenales</taxon>
        <taxon>Ajellomycetaceae</taxon>
        <taxon>Paracoccidioides</taxon>
    </lineage>
</organism>